<protein>
    <submittedName>
        <fullName evidence="4">Putative phosphoglycerate mutase</fullName>
    </submittedName>
</protein>
<dbReference type="GO" id="GO:0045820">
    <property type="term" value="P:negative regulation of glycolytic process"/>
    <property type="evidence" value="ECO:0007669"/>
    <property type="project" value="TreeGrafter"/>
</dbReference>
<dbReference type="InterPro" id="IPR051695">
    <property type="entry name" value="Phosphoglycerate_Mutase"/>
</dbReference>
<feature type="binding site" evidence="3">
    <location>
        <begin position="8"/>
        <end position="15"/>
    </location>
    <ligand>
        <name>substrate</name>
    </ligand>
</feature>
<sequence>MTRIGFIRHGITDWNVEGRVQGQTDIPLNEAGRKQAYALADRLKGEEWDLIYSSDLSRTGETAEIVAKALGLPVRTDIRLREMHCGEVEGTTPEERIARWGKDWKSLPLNIESSASIVDRGLSFVFYLLDNHAGSSVLVVSHGALVRLTLKVLIPHVDTKERLRNASITTLAHLNGSWDCALYNCAKHIF</sequence>
<evidence type="ECO:0000256" key="2">
    <source>
        <dbReference type="PIRSR" id="PIRSR613078-1"/>
    </source>
</evidence>
<organism evidence="4 5">
    <name type="scientific">Neolewinella xylanilytica</name>
    <dbReference type="NCBI Taxonomy" id="1514080"/>
    <lineage>
        <taxon>Bacteria</taxon>
        <taxon>Pseudomonadati</taxon>
        <taxon>Bacteroidota</taxon>
        <taxon>Saprospiria</taxon>
        <taxon>Saprospirales</taxon>
        <taxon>Lewinellaceae</taxon>
        <taxon>Neolewinella</taxon>
    </lineage>
</organism>
<dbReference type="InterPro" id="IPR013078">
    <property type="entry name" value="His_Pase_superF_clade-1"/>
</dbReference>
<dbReference type="GO" id="GO:0004331">
    <property type="term" value="F:fructose-2,6-bisphosphate 2-phosphatase activity"/>
    <property type="evidence" value="ECO:0007669"/>
    <property type="project" value="TreeGrafter"/>
</dbReference>
<dbReference type="InterPro" id="IPR029033">
    <property type="entry name" value="His_PPase_superfam"/>
</dbReference>
<dbReference type="PANTHER" id="PTHR46517:SF1">
    <property type="entry name" value="FRUCTOSE-2,6-BISPHOSPHATASE TIGAR"/>
    <property type="match status" value="1"/>
</dbReference>
<dbReference type="Pfam" id="PF00300">
    <property type="entry name" value="His_Phos_1"/>
    <property type="match status" value="1"/>
</dbReference>
<feature type="active site" description="Tele-phosphohistidine intermediate" evidence="2">
    <location>
        <position position="9"/>
    </location>
</feature>
<dbReference type="RefSeq" id="WP_104418281.1">
    <property type="nucleotide sequence ID" value="NZ_PTJC01000005.1"/>
</dbReference>
<name>A0A2S6I867_9BACT</name>
<evidence type="ECO:0000256" key="3">
    <source>
        <dbReference type="PIRSR" id="PIRSR613078-2"/>
    </source>
</evidence>
<dbReference type="AlphaFoldDB" id="A0A2S6I867"/>
<feature type="active site" description="Proton donor/acceptor" evidence="2">
    <location>
        <position position="82"/>
    </location>
</feature>
<dbReference type="GO" id="GO:0005829">
    <property type="term" value="C:cytosol"/>
    <property type="evidence" value="ECO:0007669"/>
    <property type="project" value="TreeGrafter"/>
</dbReference>
<dbReference type="GO" id="GO:0043456">
    <property type="term" value="P:regulation of pentose-phosphate shunt"/>
    <property type="evidence" value="ECO:0007669"/>
    <property type="project" value="TreeGrafter"/>
</dbReference>
<dbReference type="SUPFAM" id="SSF53254">
    <property type="entry name" value="Phosphoglycerate mutase-like"/>
    <property type="match status" value="1"/>
</dbReference>
<dbReference type="Gene3D" id="3.40.50.1240">
    <property type="entry name" value="Phosphoglycerate mutase-like"/>
    <property type="match status" value="1"/>
</dbReference>
<gene>
    <name evidence="4" type="ORF">CLV84_0631</name>
</gene>
<evidence type="ECO:0000313" key="5">
    <source>
        <dbReference type="Proteomes" id="UP000237662"/>
    </source>
</evidence>
<dbReference type="Proteomes" id="UP000237662">
    <property type="component" value="Unassembled WGS sequence"/>
</dbReference>
<evidence type="ECO:0000313" key="4">
    <source>
        <dbReference type="EMBL" id="PPK87681.1"/>
    </source>
</evidence>
<keyword evidence="1" id="KW-0378">Hydrolase</keyword>
<dbReference type="PANTHER" id="PTHR46517">
    <property type="entry name" value="FRUCTOSE-2,6-BISPHOSPHATASE TIGAR"/>
    <property type="match status" value="1"/>
</dbReference>
<dbReference type="OrthoDB" id="9782128at2"/>
<proteinExistence type="predicted"/>
<feature type="binding site" evidence="3">
    <location>
        <position position="58"/>
    </location>
    <ligand>
        <name>substrate</name>
    </ligand>
</feature>
<accession>A0A2S6I867</accession>
<dbReference type="CDD" id="cd07067">
    <property type="entry name" value="HP_PGM_like"/>
    <property type="match status" value="1"/>
</dbReference>
<dbReference type="EMBL" id="PTJC01000005">
    <property type="protein sequence ID" value="PPK87681.1"/>
    <property type="molecule type" value="Genomic_DNA"/>
</dbReference>
<comment type="caution">
    <text evidence="4">The sequence shown here is derived from an EMBL/GenBank/DDBJ whole genome shotgun (WGS) entry which is preliminary data.</text>
</comment>
<reference evidence="4 5" key="1">
    <citation type="submission" date="2018-02" db="EMBL/GenBank/DDBJ databases">
        <title>Genomic Encyclopedia of Archaeal and Bacterial Type Strains, Phase II (KMG-II): from individual species to whole genera.</title>
        <authorList>
            <person name="Goeker M."/>
        </authorList>
    </citation>
    <scope>NUCLEOTIDE SEQUENCE [LARGE SCALE GENOMIC DNA]</scope>
    <source>
        <strain evidence="4 5">DSM 29526</strain>
    </source>
</reference>
<dbReference type="SMART" id="SM00855">
    <property type="entry name" value="PGAM"/>
    <property type="match status" value="1"/>
</dbReference>
<keyword evidence="5" id="KW-1185">Reference proteome</keyword>
<evidence type="ECO:0000256" key="1">
    <source>
        <dbReference type="ARBA" id="ARBA00022801"/>
    </source>
</evidence>